<comment type="caution">
    <text evidence="13">The sequence shown here is derived from an EMBL/GenBank/DDBJ whole genome shotgun (WGS) entry which is preliminary data.</text>
</comment>
<feature type="domain" description="Ppx/GppA phosphatase N-terminal" evidence="11">
    <location>
        <begin position="19"/>
        <end position="299"/>
    </location>
</feature>
<dbReference type="PIRSF" id="PIRSF001267">
    <property type="entry name" value="Pyrophosphatase_GppA_Ppx"/>
    <property type="match status" value="1"/>
</dbReference>
<keyword evidence="7" id="KW-1003">Cell membrane</keyword>
<evidence type="ECO:0000256" key="2">
    <source>
        <dbReference type="ARBA" id="ARBA00004202"/>
    </source>
</evidence>
<dbReference type="Gene3D" id="1.10.3210.10">
    <property type="entry name" value="Hypothetical protein af1432"/>
    <property type="match status" value="1"/>
</dbReference>
<protein>
    <recommendedName>
        <fullName evidence="6">Exopolyphosphatase</fullName>
        <ecNumber evidence="5">3.6.1.11</ecNumber>
    </recommendedName>
</protein>
<comment type="cofactor">
    <cofactor evidence="1">
        <name>Mg(2+)</name>
        <dbReference type="ChEBI" id="CHEBI:18420"/>
    </cofactor>
</comment>
<evidence type="ECO:0000259" key="11">
    <source>
        <dbReference type="Pfam" id="PF02541"/>
    </source>
</evidence>
<dbReference type="InterPro" id="IPR048950">
    <property type="entry name" value="Ppx_GppA_C"/>
</dbReference>
<dbReference type="EC" id="3.6.1.11" evidence="5"/>
<dbReference type="NCBIfam" id="TIGR03706">
    <property type="entry name" value="exo_poly_only"/>
    <property type="match status" value="1"/>
</dbReference>
<comment type="subcellular location">
    <subcellularLocation>
        <location evidence="2">Cell membrane</location>
        <topology evidence="2">Peripheral membrane protein</topology>
    </subcellularLocation>
</comment>
<gene>
    <name evidence="13" type="primary">ppx</name>
    <name evidence="13" type="ORF">ACFOSS_14240</name>
</gene>
<evidence type="ECO:0000256" key="1">
    <source>
        <dbReference type="ARBA" id="ARBA00001946"/>
    </source>
</evidence>
<dbReference type="Pfam" id="PF21447">
    <property type="entry name" value="Ppx-GppA_III"/>
    <property type="match status" value="1"/>
</dbReference>
<dbReference type="PANTHER" id="PTHR30005:SF14">
    <property type="entry name" value="EXOPOLYPHOSPHATASE"/>
    <property type="match status" value="1"/>
</dbReference>
<dbReference type="Gene3D" id="3.30.420.40">
    <property type="match status" value="1"/>
</dbReference>
<evidence type="ECO:0000256" key="10">
    <source>
        <dbReference type="ARBA" id="ARBA00047607"/>
    </source>
</evidence>
<keyword evidence="8 13" id="KW-0378">Hydrolase</keyword>
<evidence type="ECO:0000256" key="6">
    <source>
        <dbReference type="ARBA" id="ARBA00020416"/>
    </source>
</evidence>
<reference evidence="14" key="1">
    <citation type="journal article" date="2019" name="Int. J. Syst. Evol. Microbiol.">
        <title>The Global Catalogue of Microorganisms (GCM) 10K type strain sequencing project: providing services to taxonomists for standard genome sequencing and annotation.</title>
        <authorList>
            <consortium name="The Broad Institute Genomics Platform"/>
            <consortium name="The Broad Institute Genome Sequencing Center for Infectious Disease"/>
            <person name="Wu L."/>
            <person name="Ma J."/>
        </authorList>
    </citation>
    <scope>NUCLEOTIDE SEQUENCE [LARGE SCALE GENOMIC DNA]</scope>
    <source>
        <strain evidence="14">CCUG 54939</strain>
    </source>
</reference>
<evidence type="ECO:0000259" key="12">
    <source>
        <dbReference type="Pfam" id="PF21447"/>
    </source>
</evidence>
<evidence type="ECO:0000256" key="3">
    <source>
        <dbReference type="ARBA" id="ARBA00007125"/>
    </source>
</evidence>
<dbReference type="EMBL" id="JBHSAF010000014">
    <property type="protein sequence ID" value="MFC3914611.1"/>
    <property type="molecule type" value="Genomic_DNA"/>
</dbReference>
<evidence type="ECO:0000256" key="9">
    <source>
        <dbReference type="ARBA" id="ARBA00023136"/>
    </source>
</evidence>
<dbReference type="SUPFAM" id="SSF53067">
    <property type="entry name" value="Actin-like ATPase domain"/>
    <property type="match status" value="2"/>
</dbReference>
<dbReference type="InterPro" id="IPR022371">
    <property type="entry name" value="Exopolyphosphatase"/>
</dbReference>
<dbReference type="Gene3D" id="3.30.420.150">
    <property type="entry name" value="Exopolyphosphatase. Domain 2"/>
    <property type="match status" value="1"/>
</dbReference>
<dbReference type="RefSeq" id="WP_377153669.1">
    <property type="nucleotide sequence ID" value="NZ_JBHSAF010000014.1"/>
</dbReference>
<evidence type="ECO:0000256" key="5">
    <source>
        <dbReference type="ARBA" id="ARBA00012451"/>
    </source>
</evidence>
<evidence type="ECO:0000256" key="7">
    <source>
        <dbReference type="ARBA" id="ARBA00022475"/>
    </source>
</evidence>
<name>A0ABV8CQX0_9GAMM</name>
<keyword evidence="13" id="KW-0808">Transferase</keyword>
<keyword evidence="9" id="KW-0472">Membrane</keyword>
<accession>A0ABV8CQX0</accession>
<feature type="domain" description="Ppx/GppA phosphatase C-terminal" evidence="12">
    <location>
        <begin position="306"/>
        <end position="480"/>
    </location>
</feature>
<evidence type="ECO:0000256" key="4">
    <source>
        <dbReference type="ARBA" id="ARBA00011738"/>
    </source>
</evidence>
<dbReference type="InterPro" id="IPR043129">
    <property type="entry name" value="ATPase_NBD"/>
</dbReference>
<comment type="similarity">
    <text evidence="3">Belongs to the GppA/Ppx family.</text>
</comment>
<comment type="catalytic activity">
    <reaction evidence="10">
        <text>[phosphate](n) + H2O = [phosphate](n-1) + phosphate + H(+)</text>
        <dbReference type="Rhea" id="RHEA:21528"/>
        <dbReference type="Rhea" id="RHEA-COMP:9859"/>
        <dbReference type="Rhea" id="RHEA-COMP:14279"/>
        <dbReference type="ChEBI" id="CHEBI:15377"/>
        <dbReference type="ChEBI" id="CHEBI:15378"/>
        <dbReference type="ChEBI" id="CHEBI:16838"/>
        <dbReference type="ChEBI" id="CHEBI:43474"/>
        <dbReference type="EC" id="3.6.1.11"/>
    </reaction>
</comment>
<dbReference type="SUPFAM" id="SSF109604">
    <property type="entry name" value="HD-domain/PDEase-like"/>
    <property type="match status" value="1"/>
</dbReference>
<evidence type="ECO:0000313" key="13">
    <source>
        <dbReference type="EMBL" id="MFC3914611.1"/>
    </source>
</evidence>
<dbReference type="GO" id="GO:0016740">
    <property type="term" value="F:transferase activity"/>
    <property type="evidence" value="ECO:0007669"/>
    <property type="project" value="UniProtKB-KW"/>
</dbReference>
<keyword evidence="14" id="KW-1185">Reference proteome</keyword>
<organism evidence="13 14">
    <name type="scientific">Pseudaeromonas sharmana</name>
    <dbReference type="NCBI Taxonomy" id="328412"/>
    <lineage>
        <taxon>Bacteria</taxon>
        <taxon>Pseudomonadati</taxon>
        <taxon>Pseudomonadota</taxon>
        <taxon>Gammaproteobacteria</taxon>
        <taxon>Aeromonadales</taxon>
        <taxon>Aeromonadaceae</taxon>
        <taxon>Pseudaeromonas</taxon>
    </lineage>
</organism>
<dbReference type="PANTHER" id="PTHR30005">
    <property type="entry name" value="EXOPOLYPHOSPHATASE"/>
    <property type="match status" value="1"/>
</dbReference>
<dbReference type="Proteomes" id="UP001595692">
    <property type="component" value="Unassembled WGS sequence"/>
</dbReference>
<dbReference type="GO" id="GO:0004309">
    <property type="term" value="F:exopolyphosphatase activity"/>
    <property type="evidence" value="ECO:0007669"/>
    <property type="project" value="UniProtKB-EC"/>
</dbReference>
<dbReference type="InterPro" id="IPR003695">
    <property type="entry name" value="Ppx_GppA_N"/>
</dbReference>
<proteinExistence type="inferred from homology"/>
<comment type="subunit">
    <text evidence="4">Homodimer.</text>
</comment>
<evidence type="ECO:0000256" key="8">
    <source>
        <dbReference type="ARBA" id="ARBA00022801"/>
    </source>
</evidence>
<dbReference type="InterPro" id="IPR030673">
    <property type="entry name" value="PyroPPase_GppA_Ppx"/>
</dbReference>
<sequence length="500" mass="56200">MPNNLLAAIDLGSNSFHLVIARILDGRLQIVDRLKDRVRLAEGMDDNRCLSEEAMRRGLDCLSLFAERLSGLQPDAIRISGTYTLRVASNAPEFLRRAREILHHPIEIISGQEEARLIYQGVAHTQHTEGRILVIDIGGGSTELIIGEQFTPQVLTSRKMGCVTFNKQFFANGKLNEKNFAAAVLEGLHQLEPILTQYQSLGWDTCLGSSGTIKSMRELLLAQGLDGELTLPRLEQLKQQMIAQKRIDALALPGLTDDRRPLIASGLAVLLALFQGLGIERMEYSDGALREGLLYSFEQRDSGQDIRARTAFGVAELYHIDKAQAARVEATAGQLFDQVAADWQLLEEGYRPLLCWAAMLHETGLAINYTSVQRHSAYILENSDLPGFNQEEQQVLATLVRFHRKAIKKGEFNSVLNYPDWQLWRLIRILRLAVALHHRRLDHLLPELSLQASDETLTLTLPAAWCEQNRLLMQNLEREQGYGQNMGWQLLLQTAHSDAD</sequence>
<dbReference type="Pfam" id="PF02541">
    <property type="entry name" value="Ppx-GppA"/>
    <property type="match status" value="1"/>
</dbReference>
<dbReference type="InterPro" id="IPR050273">
    <property type="entry name" value="GppA/Ppx_hydrolase"/>
</dbReference>
<evidence type="ECO:0000313" key="14">
    <source>
        <dbReference type="Proteomes" id="UP001595692"/>
    </source>
</evidence>